<evidence type="ECO:0000256" key="1">
    <source>
        <dbReference type="ARBA" id="ARBA00001964"/>
    </source>
</evidence>
<comment type="cofactor">
    <cofactor evidence="1">
        <name>thiamine diphosphate</name>
        <dbReference type="ChEBI" id="CHEBI:58937"/>
    </cofactor>
</comment>
<evidence type="ECO:0000313" key="4">
    <source>
        <dbReference type="Proteomes" id="UP000198145"/>
    </source>
</evidence>
<dbReference type="RefSeq" id="WP_088418874.1">
    <property type="nucleotide sequence ID" value="NZ_NJBA01000005.1"/>
</dbReference>
<name>A0A246F8T2_PSENT</name>
<dbReference type="InterPro" id="IPR049557">
    <property type="entry name" value="Transketolase_CS"/>
</dbReference>
<evidence type="ECO:0000259" key="2">
    <source>
        <dbReference type="Pfam" id="PF02464"/>
    </source>
</evidence>
<dbReference type="NCBIfam" id="TIGR00199">
    <property type="entry name" value="PncC_domain"/>
    <property type="match status" value="1"/>
</dbReference>
<organism evidence="3 4">
    <name type="scientific">Pseudomonas nitroreducens</name>
    <dbReference type="NCBI Taxonomy" id="46680"/>
    <lineage>
        <taxon>Bacteria</taxon>
        <taxon>Pseudomonadati</taxon>
        <taxon>Pseudomonadota</taxon>
        <taxon>Gammaproteobacteria</taxon>
        <taxon>Pseudomonadales</taxon>
        <taxon>Pseudomonadaceae</taxon>
        <taxon>Pseudomonas</taxon>
    </lineage>
</organism>
<dbReference type="Pfam" id="PF02464">
    <property type="entry name" value="CinA"/>
    <property type="match status" value="1"/>
</dbReference>
<dbReference type="EMBL" id="NJBA01000005">
    <property type="protein sequence ID" value="OWP50047.1"/>
    <property type="molecule type" value="Genomic_DNA"/>
</dbReference>
<reference evidence="3 4" key="1">
    <citation type="submission" date="2017-06" db="EMBL/GenBank/DDBJ databases">
        <title>Draft genome of Pseudomonas nitroreducens DF05.</title>
        <authorList>
            <person name="Iyer R."/>
        </authorList>
    </citation>
    <scope>NUCLEOTIDE SEQUENCE [LARGE SCALE GENOMIC DNA]</scope>
    <source>
        <strain evidence="3 4">DF05</strain>
    </source>
</reference>
<dbReference type="Gene3D" id="3.90.950.20">
    <property type="entry name" value="CinA-like"/>
    <property type="match status" value="1"/>
</dbReference>
<gene>
    <name evidence="3" type="ORF">CEG18_16560</name>
</gene>
<dbReference type="Proteomes" id="UP000198145">
    <property type="component" value="Unassembled WGS sequence"/>
</dbReference>
<evidence type="ECO:0000313" key="3">
    <source>
        <dbReference type="EMBL" id="OWP50047.1"/>
    </source>
</evidence>
<dbReference type="AlphaFoldDB" id="A0A246F8T2"/>
<dbReference type="InterPro" id="IPR008136">
    <property type="entry name" value="CinA_C"/>
</dbReference>
<protein>
    <submittedName>
        <fullName evidence="3">Ompetence-damaged protein</fullName>
    </submittedName>
</protein>
<dbReference type="PROSITE" id="PS00801">
    <property type="entry name" value="TRANSKETOLASE_1"/>
    <property type="match status" value="1"/>
</dbReference>
<proteinExistence type="predicted"/>
<feature type="domain" description="CinA C-terminal" evidence="2">
    <location>
        <begin position="11"/>
        <end position="160"/>
    </location>
</feature>
<dbReference type="InterPro" id="IPR036653">
    <property type="entry name" value="CinA-like_C"/>
</dbReference>
<accession>A0A246F8T2</accession>
<comment type="caution">
    <text evidence="3">The sequence shown here is derived from an EMBL/GenBank/DDBJ whole genome shotgun (WGS) entry which is preliminary data.</text>
</comment>
<dbReference type="SUPFAM" id="SSF142433">
    <property type="entry name" value="CinA-like"/>
    <property type="match status" value="1"/>
</dbReference>
<sequence length="172" mass="18976">MFEADLREAGQRVVDYLRSRRLRLLTAESCTGGHIAAVLSAVPGSAEVMEGGLVVYSPSAKRELLGVEAMWLEDFNLTSVEVAGAMAEAALRYEEVNAVLSVTGLLGEEGKDGIAPGTVCLGWGFRMPDGVALFTRRMRFTGDPEWMRRQTIRHGLELIPEFHRRALLGERR</sequence>
<dbReference type="eggNOG" id="COG1546">
    <property type="taxonomic scope" value="Bacteria"/>
</dbReference>